<evidence type="ECO:0000313" key="2">
    <source>
        <dbReference type="EMBL" id="KAF5189120.1"/>
    </source>
</evidence>
<dbReference type="Proteomes" id="UP000554482">
    <property type="component" value="Unassembled WGS sequence"/>
</dbReference>
<feature type="region of interest" description="Disordered" evidence="1">
    <location>
        <begin position="545"/>
        <end position="585"/>
    </location>
</feature>
<dbReference type="AlphaFoldDB" id="A0A7J6VY62"/>
<dbReference type="EMBL" id="JABWDY010025927">
    <property type="protein sequence ID" value="KAF5189120.1"/>
    <property type="molecule type" value="Genomic_DNA"/>
</dbReference>
<accession>A0A7J6VY62</accession>
<comment type="caution">
    <text evidence="2">The sequence shown here is derived from an EMBL/GenBank/DDBJ whole genome shotgun (WGS) entry which is preliminary data.</text>
</comment>
<evidence type="ECO:0008006" key="4">
    <source>
        <dbReference type="Google" id="ProtNLM"/>
    </source>
</evidence>
<name>A0A7J6VY62_THATH</name>
<organism evidence="2 3">
    <name type="scientific">Thalictrum thalictroides</name>
    <name type="common">Rue-anemone</name>
    <name type="synonym">Anemone thalictroides</name>
    <dbReference type="NCBI Taxonomy" id="46969"/>
    <lineage>
        <taxon>Eukaryota</taxon>
        <taxon>Viridiplantae</taxon>
        <taxon>Streptophyta</taxon>
        <taxon>Embryophyta</taxon>
        <taxon>Tracheophyta</taxon>
        <taxon>Spermatophyta</taxon>
        <taxon>Magnoliopsida</taxon>
        <taxon>Ranunculales</taxon>
        <taxon>Ranunculaceae</taxon>
        <taxon>Thalictroideae</taxon>
        <taxon>Thalictrum</taxon>
    </lineage>
</organism>
<keyword evidence="3" id="KW-1185">Reference proteome</keyword>
<evidence type="ECO:0000256" key="1">
    <source>
        <dbReference type="SAM" id="MobiDB-lite"/>
    </source>
</evidence>
<feature type="region of interest" description="Disordered" evidence="1">
    <location>
        <begin position="654"/>
        <end position="685"/>
    </location>
</feature>
<feature type="compositionally biased region" description="Polar residues" evidence="1">
    <location>
        <begin position="545"/>
        <end position="564"/>
    </location>
</feature>
<sequence length="685" mass="77346">MTTTRGSMGTRRRIVFGIEGKAFEAILDTADIGREVTLVEKVNGKTFTGRISMNGGKWVSKLLCQISTEETQVGTSFRWPEIWGSITGTIMANEWGKFLKINIFRRDGGRRFSTLCFPSGDRRSGWEKFGAGVRSMLEIPHESLRSNKGSHQDRIFNFGRTPTFAQICNPVATGARNTTIPCEVNIRNGGSVTNASWWKVVVLCTVEGFDPDWKWLENKVKGVFPQATFKYPQKDEALISLSSEEEVSRLMDLPPLKSWEGTYRMNKWGPNSGSLVDRLKAFRRKETTISLRGIPYHLRIPSVVKDLAYLCGSDVYVMEETLRSDRQNCCFSVKIEDFAKIPRIITLEERGYKHPVFVEVDMSPIYDVLPDKTAAPTIQNLPVVNREEDSPQLRVGQGRTERGESSMGQSYPPGWGNQYEQGLIQVSEEVNFIKEIPNEGPVLRIEGPAVDINNRFSSLGDSVERAEIANDEIPISHVPMIQAQQTINVTRSLDIPREDGPILPLQQEGRGRRRKPRNYGHRARSIGPAIFPNKHFWRMGLNRHQNGQRDSASNQAQGETSQPTLSLESRSRVSESPLQVEETRASLQPQIESTIFSVEEIAKSLVECKTPADIGHWIKYMCVPFSHEMGMTSNLGDYGEERLFREIYAQRERVKEKETTTGDCGEREVADPTEPQKELTVSHVV</sequence>
<reference evidence="2 3" key="1">
    <citation type="submission" date="2020-06" db="EMBL/GenBank/DDBJ databases">
        <title>Transcriptomic and genomic resources for Thalictrum thalictroides and T. hernandezii: Facilitating candidate gene discovery in an emerging model plant lineage.</title>
        <authorList>
            <person name="Arias T."/>
            <person name="Riano-Pachon D.M."/>
            <person name="Di Stilio V.S."/>
        </authorList>
    </citation>
    <scope>NUCLEOTIDE SEQUENCE [LARGE SCALE GENOMIC DNA]</scope>
    <source>
        <strain evidence="3">cv. WT478/WT964</strain>
        <tissue evidence="2">Leaves</tissue>
    </source>
</reference>
<gene>
    <name evidence="2" type="ORF">FRX31_021293</name>
</gene>
<feature type="compositionally biased region" description="Basic and acidic residues" evidence="1">
    <location>
        <begin position="654"/>
        <end position="677"/>
    </location>
</feature>
<evidence type="ECO:0000313" key="3">
    <source>
        <dbReference type="Proteomes" id="UP000554482"/>
    </source>
</evidence>
<feature type="region of interest" description="Disordered" evidence="1">
    <location>
        <begin position="387"/>
        <end position="414"/>
    </location>
</feature>
<protein>
    <recommendedName>
        <fullName evidence="4">DUF4283 domain-containing protein</fullName>
    </recommendedName>
</protein>
<feature type="region of interest" description="Disordered" evidence="1">
    <location>
        <begin position="495"/>
        <end position="525"/>
    </location>
</feature>
<proteinExistence type="predicted"/>
<feature type="compositionally biased region" description="Basic residues" evidence="1">
    <location>
        <begin position="511"/>
        <end position="524"/>
    </location>
</feature>